<dbReference type="AlphaFoldDB" id="A8ZP52"/>
<proteinExistence type="predicted"/>
<gene>
    <name evidence="1" type="ordered locus">AM1_E0018</name>
</gene>
<reference evidence="1 2" key="1">
    <citation type="journal article" date="2008" name="Proc. Natl. Acad. Sci. U.S.A.">
        <title>Niche adaptation and genome expansion in the chlorophyll d-producing cyanobacterium Acaryochloris marina.</title>
        <authorList>
            <person name="Swingley W.D."/>
            <person name="Chen M."/>
            <person name="Cheung P.C."/>
            <person name="Conrad A.L."/>
            <person name="Dejesa L.C."/>
            <person name="Hao J."/>
            <person name="Honchak B.M."/>
            <person name="Karbach L.E."/>
            <person name="Kurdoglu A."/>
            <person name="Lahiri S."/>
            <person name="Mastrian S.D."/>
            <person name="Miyashita H."/>
            <person name="Page L."/>
            <person name="Ramakrishna P."/>
            <person name="Satoh S."/>
            <person name="Sattley W.M."/>
            <person name="Shimada Y."/>
            <person name="Taylor H.L."/>
            <person name="Tomo T."/>
            <person name="Tsuchiya T."/>
            <person name="Wang Z.T."/>
            <person name="Raymond J."/>
            <person name="Mimuro M."/>
            <person name="Blankenship R.E."/>
            <person name="Touchman J.W."/>
        </authorList>
    </citation>
    <scope>NUCLEOTIDE SEQUENCE [LARGE SCALE GENOMIC DNA]</scope>
    <source>
        <strain evidence="2">MBIC 11017</strain>
        <plasmid evidence="2">Plasmid pREB5</plasmid>
    </source>
</reference>
<dbReference type="HOGENOM" id="CLU_2550507_0_0_3"/>
<protein>
    <submittedName>
        <fullName evidence="1">Uncharacterized protein</fullName>
    </submittedName>
</protein>
<dbReference type="Proteomes" id="UP000000268">
    <property type="component" value="Plasmid pREB5"/>
</dbReference>
<accession>A8ZP52</accession>
<evidence type="ECO:0000313" key="1">
    <source>
        <dbReference type="EMBL" id="ABW32788.1"/>
    </source>
</evidence>
<sequence length="82" mass="8959">MTLINYVKGIGTLATNKPGLFRPNIDKLKTSLGTLNTSLPTIGVSSLDSSTIDSGFNLVNLLADIFTFNFRKKNSKDYGYLL</sequence>
<name>A8ZP52_ACAM1</name>
<keyword evidence="2" id="KW-1185">Reference proteome</keyword>
<dbReference type="EMBL" id="CP000842">
    <property type="protein sequence ID" value="ABW32788.1"/>
    <property type="molecule type" value="Genomic_DNA"/>
</dbReference>
<dbReference type="KEGG" id="amr:AM1_E0018"/>
<organism evidence="1 2">
    <name type="scientific">Acaryochloris marina (strain MBIC 11017)</name>
    <dbReference type="NCBI Taxonomy" id="329726"/>
    <lineage>
        <taxon>Bacteria</taxon>
        <taxon>Bacillati</taxon>
        <taxon>Cyanobacteriota</taxon>
        <taxon>Cyanophyceae</taxon>
        <taxon>Acaryochloridales</taxon>
        <taxon>Acaryochloridaceae</taxon>
        <taxon>Acaryochloris</taxon>
    </lineage>
</organism>
<evidence type="ECO:0000313" key="2">
    <source>
        <dbReference type="Proteomes" id="UP000000268"/>
    </source>
</evidence>
<keyword evidence="1" id="KW-0614">Plasmid</keyword>
<geneLocation type="plasmid" evidence="1 2">
    <name>pREB5</name>
</geneLocation>